<evidence type="ECO:0000313" key="3">
    <source>
        <dbReference type="Proteomes" id="UP000501452"/>
    </source>
</evidence>
<dbReference type="Proteomes" id="UP000501452">
    <property type="component" value="Chromosome"/>
</dbReference>
<feature type="transmembrane region" description="Helical" evidence="1">
    <location>
        <begin position="59"/>
        <end position="82"/>
    </location>
</feature>
<keyword evidence="1" id="KW-0812">Transmembrane</keyword>
<protein>
    <submittedName>
        <fullName evidence="2">Uncharacterized protein</fullName>
    </submittedName>
</protein>
<organism evidence="2 3">
    <name type="scientific">Rubrobacter tropicus</name>
    <dbReference type="NCBI Taxonomy" id="2653851"/>
    <lineage>
        <taxon>Bacteria</taxon>
        <taxon>Bacillati</taxon>
        <taxon>Actinomycetota</taxon>
        <taxon>Rubrobacteria</taxon>
        <taxon>Rubrobacterales</taxon>
        <taxon>Rubrobacteraceae</taxon>
        <taxon>Rubrobacter</taxon>
    </lineage>
</organism>
<keyword evidence="1" id="KW-1133">Transmembrane helix</keyword>
<keyword evidence="3" id="KW-1185">Reference proteome</keyword>
<evidence type="ECO:0000313" key="2">
    <source>
        <dbReference type="EMBL" id="QIN81634.1"/>
    </source>
</evidence>
<accession>A0A6G8Q565</accession>
<name>A0A6G8Q565_9ACTN</name>
<gene>
    <name evidence="2" type="ORF">GBA63_02570</name>
</gene>
<proteinExistence type="predicted"/>
<evidence type="ECO:0000256" key="1">
    <source>
        <dbReference type="SAM" id="Phobius"/>
    </source>
</evidence>
<sequence>MGANQENNPEVWKLNAGRLLSGFALVFCVPVGALFVSIAAGAVGIFLGTAGYALGARRLGSLAVVLCTAAMFVGLLVGQGVIPGDAYDRAVDGWFRNMPTDRFTEE</sequence>
<dbReference type="AlphaFoldDB" id="A0A6G8Q565"/>
<keyword evidence="1" id="KW-0472">Membrane</keyword>
<reference evidence="2 3" key="1">
    <citation type="submission" date="2019-10" db="EMBL/GenBank/DDBJ databases">
        <title>Rubrobacter sp nov SCSIO 52090 isolated from a deep-sea sediment in the South China Sea.</title>
        <authorList>
            <person name="Chen R.W."/>
        </authorList>
    </citation>
    <scope>NUCLEOTIDE SEQUENCE [LARGE SCALE GENOMIC DNA]</scope>
    <source>
        <strain evidence="2 3">SCSIO 52909</strain>
    </source>
</reference>
<dbReference type="KEGG" id="rub:GBA63_02570"/>
<dbReference type="RefSeq" id="WP_166173209.1">
    <property type="nucleotide sequence ID" value="NZ_CP045119.1"/>
</dbReference>
<dbReference type="EMBL" id="CP045119">
    <property type="protein sequence ID" value="QIN81634.1"/>
    <property type="molecule type" value="Genomic_DNA"/>
</dbReference>
<feature type="transmembrane region" description="Helical" evidence="1">
    <location>
        <begin position="20"/>
        <end position="47"/>
    </location>
</feature>